<sequence length="183" mass="20019">MAMSQLSLYNTTSNTWTYVTTLGIPPSSRASFSAVLTSDGRIIIFGGFDGTNHGDLWILNTSISKGTFQWSKGNISNPIEDLALAGHTATLVDNYMLVSFGQFGNLSYSSKIFMLDVSQKDSYKWVNEFAAKTTTTTPNTIATNTPTTNFLVGAIVGSIVSFIFVSAIFYFLMKRLNLVILFS</sequence>
<organism evidence="4 5">
    <name type="scientific">Gigaspora rosea</name>
    <dbReference type="NCBI Taxonomy" id="44941"/>
    <lineage>
        <taxon>Eukaryota</taxon>
        <taxon>Fungi</taxon>
        <taxon>Fungi incertae sedis</taxon>
        <taxon>Mucoromycota</taxon>
        <taxon>Glomeromycotina</taxon>
        <taxon>Glomeromycetes</taxon>
        <taxon>Diversisporales</taxon>
        <taxon>Gigasporaceae</taxon>
        <taxon>Gigaspora</taxon>
    </lineage>
</organism>
<dbReference type="Pfam" id="PF24681">
    <property type="entry name" value="Kelch_KLHDC2_KLHL20_DRC7"/>
    <property type="match status" value="1"/>
</dbReference>
<proteinExistence type="predicted"/>
<dbReference type="InterPro" id="IPR011043">
    <property type="entry name" value="Gal_Oxase/kelch_b-propeller"/>
</dbReference>
<comment type="caution">
    <text evidence="4">The sequence shown here is derived from an EMBL/GenBank/DDBJ whole genome shotgun (WGS) entry which is preliminary data.</text>
</comment>
<keyword evidence="3" id="KW-0472">Membrane</keyword>
<dbReference type="EMBL" id="QKWP01000046">
    <property type="protein sequence ID" value="RIB29123.1"/>
    <property type="molecule type" value="Genomic_DNA"/>
</dbReference>
<evidence type="ECO:0000256" key="2">
    <source>
        <dbReference type="ARBA" id="ARBA00022737"/>
    </source>
</evidence>
<reference evidence="4 5" key="1">
    <citation type="submission" date="2018-06" db="EMBL/GenBank/DDBJ databases">
        <title>Comparative genomics reveals the genomic features of Rhizophagus irregularis, R. cerebriforme, R. diaphanum and Gigaspora rosea, and their symbiotic lifestyle signature.</title>
        <authorList>
            <person name="Morin E."/>
            <person name="San Clemente H."/>
            <person name="Chen E.C.H."/>
            <person name="De La Providencia I."/>
            <person name="Hainaut M."/>
            <person name="Kuo A."/>
            <person name="Kohler A."/>
            <person name="Murat C."/>
            <person name="Tang N."/>
            <person name="Roy S."/>
            <person name="Loubradou J."/>
            <person name="Henrissat B."/>
            <person name="Grigoriev I.V."/>
            <person name="Corradi N."/>
            <person name="Roux C."/>
            <person name="Martin F.M."/>
        </authorList>
    </citation>
    <scope>NUCLEOTIDE SEQUENCE [LARGE SCALE GENOMIC DNA]</scope>
    <source>
        <strain evidence="4 5">DAOM 194757</strain>
    </source>
</reference>
<keyword evidence="3" id="KW-1133">Transmembrane helix</keyword>
<protein>
    <recommendedName>
        <fullName evidence="6">Galactose oxidase</fullName>
    </recommendedName>
</protein>
<dbReference type="AlphaFoldDB" id="A0A397W9J2"/>
<keyword evidence="2" id="KW-0677">Repeat</keyword>
<dbReference type="PANTHER" id="PTHR46093">
    <property type="entry name" value="ACYL-COA-BINDING DOMAIN-CONTAINING PROTEIN 5"/>
    <property type="match status" value="1"/>
</dbReference>
<dbReference type="SUPFAM" id="SSF50965">
    <property type="entry name" value="Galactose oxidase, central domain"/>
    <property type="match status" value="1"/>
</dbReference>
<keyword evidence="1" id="KW-0880">Kelch repeat</keyword>
<dbReference type="Proteomes" id="UP000266673">
    <property type="component" value="Unassembled WGS sequence"/>
</dbReference>
<accession>A0A397W9J2</accession>
<evidence type="ECO:0000256" key="1">
    <source>
        <dbReference type="ARBA" id="ARBA00022441"/>
    </source>
</evidence>
<dbReference type="PANTHER" id="PTHR46093:SF18">
    <property type="entry name" value="FIBRONECTIN TYPE-III DOMAIN-CONTAINING PROTEIN"/>
    <property type="match status" value="1"/>
</dbReference>
<keyword evidence="3" id="KW-0812">Transmembrane</keyword>
<dbReference type="Gene3D" id="2.120.10.80">
    <property type="entry name" value="Kelch-type beta propeller"/>
    <property type="match status" value="1"/>
</dbReference>
<keyword evidence="5" id="KW-1185">Reference proteome</keyword>
<dbReference type="OrthoDB" id="10251809at2759"/>
<evidence type="ECO:0000256" key="3">
    <source>
        <dbReference type="SAM" id="Phobius"/>
    </source>
</evidence>
<evidence type="ECO:0000313" key="4">
    <source>
        <dbReference type="EMBL" id="RIB29123.1"/>
    </source>
</evidence>
<dbReference type="STRING" id="44941.A0A397W9J2"/>
<feature type="transmembrane region" description="Helical" evidence="3">
    <location>
        <begin position="150"/>
        <end position="173"/>
    </location>
</feature>
<name>A0A397W9J2_9GLOM</name>
<evidence type="ECO:0000313" key="5">
    <source>
        <dbReference type="Proteomes" id="UP000266673"/>
    </source>
</evidence>
<gene>
    <name evidence="4" type="ORF">C2G38_1250650</name>
</gene>
<dbReference type="InterPro" id="IPR015915">
    <property type="entry name" value="Kelch-typ_b-propeller"/>
</dbReference>
<evidence type="ECO:0008006" key="6">
    <source>
        <dbReference type="Google" id="ProtNLM"/>
    </source>
</evidence>